<keyword evidence="7 10" id="KW-0520">NAD</keyword>
<dbReference type="PANTHER" id="PTHR43725:SF53">
    <property type="entry name" value="UDP-ARABINOSE 4-EPIMERASE 1"/>
    <property type="match status" value="1"/>
</dbReference>
<dbReference type="Gene3D" id="3.90.25.10">
    <property type="entry name" value="UDP-galactose 4-epimerase, domain 1"/>
    <property type="match status" value="1"/>
</dbReference>
<evidence type="ECO:0000256" key="8">
    <source>
        <dbReference type="ARBA" id="ARBA00023235"/>
    </source>
</evidence>
<evidence type="ECO:0000256" key="10">
    <source>
        <dbReference type="RuleBase" id="RU366046"/>
    </source>
</evidence>
<dbReference type="GO" id="GO:0003978">
    <property type="term" value="F:UDP-glucose 4-epimerase activity"/>
    <property type="evidence" value="ECO:0007669"/>
    <property type="project" value="UniProtKB-UniRule"/>
</dbReference>
<dbReference type="PANTHER" id="PTHR43725">
    <property type="entry name" value="UDP-GLUCOSE 4-EPIMERASE"/>
    <property type="match status" value="1"/>
</dbReference>
<evidence type="ECO:0000256" key="6">
    <source>
        <dbReference type="ARBA" id="ARBA00018569"/>
    </source>
</evidence>
<dbReference type="CDD" id="cd05247">
    <property type="entry name" value="UDP_G4E_1_SDR_e"/>
    <property type="match status" value="1"/>
</dbReference>
<feature type="domain" description="NAD-dependent epimerase/dehydratase" evidence="11">
    <location>
        <begin position="5"/>
        <end position="243"/>
    </location>
</feature>
<comment type="similarity">
    <text evidence="4 10">Belongs to the NAD(P)-dependent epimerase/dehydratase family.</text>
</comment>
<evidence type="ECO:0000256" key="2">
    <source>
        <dbReference type="ARBA" id="ARBA00001911"/>
    </source>
</evidence>
<keyword evidence="8 10" id="KW-0413">Isomerase</keyword>
<dbReference type="OrthoDB" id="9801785at2"/>
<dbReference type="Gene3D" id="3.40.50.720">
    <property type="entry name" value="NAD(P)-binding Rossmann-like Domain"/>
    <property type="match status" value="1"/>
</dbReference>
<dbReference type="EC" id="5.1.3.2" evidence="5 10"/>
<dbReference type="InterPro" id="IPR036291">
    <property type="entry name" value="NAD(P)-bd_dom_sf"/>
</dbReference>
<evidence type="ECO:0000313" key="12">
    <source>
        <dbReference type="EMBL" id="SDE72072.1"/>
    </source>
</evidence>
<evidence type="ECO:0000256" key="4">
    <source>
        <dbReference type="ARBA" id="ARBA00007637"/>
    </source>
</evidence>
<reference evidence="12 13" key="1">
    <citation type="submission" date="2016-10" db="EMBL/GenBank/DDBJ databases">
        <authorList>
            <person name="de Groot N.N."/>
        </authorList>
    </citation>
    <scope>NUCLEOTIDE SEQUENCE [LARGE SCALE GENOMIC DNA]</scope>
    <source>
        <strain evidence="12 13">CGMCC 1.9109</strain>
    </source>
</reference>
<comment type="pathway">
    <text evidence="3 10">Carbohydrate metabolism; galactose metabolism.</text>
</comment>
<dbReference type="NCBIfam" id="TIGR01179">
    <property type="entry name" value="galE"/>
    <property type="match status" value="1"/>
</dbReference>
<evidence type="ECO:0000256" key="9">
    <source>
        <dbReference type="ARBA" id="ARBA00023277"/>
    </source>
</evidence>
<comment type="cofactor">
    <cofactor evidence="2 10">
        <name>NAD(+)</name>
        <dbReference type="ChEBI" id="CHEBI:57540"/>
    </cofactor>
</comment>
<dbReference type="InterPro" id="IPR005886">
    <property type="entry name" value="UDP_G4E"/>
</dbReference>
<dbReference type="Proteomes" id="UP000183685">
    <property type="component" value="Unassembled WGS sequence"/>
</dbReference>
<dbReference type="Pfam" id="PF01370">
    <property type="entry name" value="Epimerase"/>
    <property type="match status" value="1"/>
</dbReference>
<keyword evidence="13" id="KW-1185">Reference proteome</keyword>
<dbReference type="SUPFAM" id="SSF51735">
    <property type="entry name" value="NAD(P)-binding Rossmann-fold domains"/>
    <property type="match status" value="1"/>
</dbReference>
<evidence type="ECO:0000256" key="1">
    <source>
        <dbReference type="ARBA" id="ARBA00000083"/>
    </source>
</evidence>
<dbReference type="GO" id="GO:0006012">
    <property type="term" value="P:galactose metabolic process"/>
    <property type="evidence" value="ECO:0007669"/>
    <property type="project" value="UniProtKB-UniPathway"/>
</dbReference>
<dbReference type="InterPro" id="IPR001509">
    <property type="entry name" value="Epimerase_deHydtase"/>
</dbReference>
<evidence type="ECO:0000259" key="11">
    <source>
        <dbReference type="Pfam" id="PF01370"/>
    </source>
</evidence>
<dbReference type="AlphaFoldDB" id="A0A1G7F853"/>
<gene>
    <name evidence="12" type="ORF">SAMN04488071_3661</name>
</gene>
<comment type="subunit">
    <text evidence="10">Homodimer.</text>
</comment>
<keyword evidence="9 10" id="KW-0119">Carbohydrate metabolism</keyword>
<dbReference type="EMBL" id="FNAK01000009">
    <property type="protein sequence ID" value="SDE72072.1"/>
    <property type="molecule type" value="Genomic_DNA"/>
</dbReference>
<evidence type="ECO:0000256" key="5">
    <source>
        <dbReference type="ARBA" id="ARBA00013189"/>
    </source>
</evidence>
<proteinExistence type="inferred from homology"/>
<name>A0A1G7F853_9PROT</name>
<dbReference type="RefSeq" id="WP_068303692.1">
    <property type="nucleotide sequence ID" value="NZ_FNAK01000009.1"/>
</dbReference>
<evidence type="ECO:0000313" key="13">
    <source>
        <dbReference type="Proteomes" id="UP000183685"/>
    </source>
</evidence>
<organism evidence="12 13">
    <name type="scientific">Kordiimonas lacus</name>
    <dbReference type="NCBI Taxonomy" id="637679"/>
    <lineage>
        <taxon>Bacteria</taxon>
        <taxon>Pseudomonadati</taxon>
        <taxon>Pseudomonadota</taxon>
        <taxon>Alphaproteobacteria</taxon>
        <taxon>Kordiimonadales</taxon>
        <taxon>Kordiimonadaceae</taxon>
        <taxon>Kordiimonas</taxon>
    </lineage>
</organism>
<protein>
    <recommendedName>
        <fullName evidence="6 10">UDP-glucose 4-epimerase</fullName>
        <ecNumber evidence="5 10">5.1.3.2</ecNumber>
    </recommendedName>
</protein>
<dbReference type="UniPathway" id="UPA00214"/>
<dbReference type="STRING" id="637679.GCA_001550055_01633"/>
<sequence length="333" mass="36078">MAKTILVPGGAGFIGSHTLLALKAAGYTPLVLDNLSNGHQDAVLDANFIEGDIRDEALLDQLFENHAIDAVVHFAAFIEAGESVRDPMKFYDNNVAGSLNLVRAMVRHGVRKMVFSSTAAVYGDSTDAPLTEDLPKVPINPYGQTKWAVECMLRDTAAADGLQAIALRYFNAAGADPEGRLGERHDPETHLIPLVLQAASGQRDAISIFGTDYDTRDGTCIRDYIHVADLADAHVKALEHLFTQDDSKVRGRRGFYDAFNLGNGQGFSVREVVDAAKQVTGVDFTVKEEERRPGDPAVLVANAEKARTTLGWSPSIPALEDMVAHAWNFMGQS</sequence>
<comment type="catalytic activity">
    <reaction evidence="1 10">
        <text>UDP-alpha-D-glucose = UDP-alpha-D-galactose</text>
        <dbReference type="Rhea" id="RHEA:22168"/>
        <dbReference type="ChEBI" id="CHEBI:58885"/>
        <dbReference type="ChEBI" id="CHEBI:66914"/>
        <dbReference type="EC" id="5.1.3.2"/>
    </reaction>
</comment>
<evidence type="ECO:0000256" key="7">
    <source>
        <dbReference type="ARBA" id="ARBA00023027"/>
    </source>
</evidence>
<accession>A0A1G7F853</accession>
<evidence type="ECO:0000256" key="3">
    <source>
        <dbReference type="ARBA" id="ARBA00004947"/>
    </source>
</evidence>